<comment type="caution">
    <text evidence="9">The sequence shown here is derived from an EMBL/GenBank/DDBJ whole genome shotgun (WGS) entry which is preliminary data.</text>
</comment>
<dbReference type="PROSITE" id="PS51194">
    <property type="entry name" value="HELICASE_CTER"/>
    <property type="match status" value="1"/>
</dbReference>
<dbReference type="Gene3D" id="3.40.50.300">
    <property type="entry name" value="P-loop containing nucleotide triphosphate hydrolases"/>
    <property type="match status" value="2"/>
</dbReference>
<evidence type="ECO:0000259" key="8">
    <source>
        <dbReference type="PROSITE" id="PS51194"/>
    </source>
</evidence>
<gene>
    <name evidence="9" type="ORF">MYCIT1_LOCUS14750</name>
</gene>
<feature type="compositionally biased region" description="Basic residues" evidence="6">
    <location>
        <begin position="408"/>
        <end position="425"/>
    </location>
</feature>
<dbReference type="SMART" id="SM00490">
    <property type="entry name" value="HELICc"/>
    <property type="match status" value="1"/>
</dbReference>
<comment type="catalytic activity">
    <reaction evidence="4">
        <text>Couples ATP hydrolysis with the unwinding of duplex DNA by translocating in the 3'-5' direction.</text>
        <dbReference type="EC" id="5.6.2.4"/>
    </reaction>
</comment>
<sequence>MNEDLDKWHEASRSLLEEAHEKARKKSNYDAEKTRQELEELFEAHFQKPAHPFQIDFAEAMILGLDSILIAGTGAGKSITYMLPALHQCDKLVLIISPLKILQEDQVERFRALGMEAEAVNGDTWSEKLEKILMAQKLHAVLTSPEMCFKHDSFRKWLQSEATGQRVLGTVVDEAHCISQWGGAFRPDYSVLDKLRTIVPAGKPITALSATLNPNALKELVDGLNFDIDDTFFWNLGNDRPNITSSVVQMKSSKDYKAAANLLPDVTAVSTLKDVPKAIIFTDAIRKTQIICNRVRKRYPQLEKTSVAFLHAHRTVRAKRRIMEEFRAGNIKILVATEAAGMGADIPDIELIVQFGVPKSMSIWTQRAGRGGRDLQIQARAIMLVEKLMFQRKKAPSAKVSTSQVTHSKAKCSRAKQAKKSRKHGAVTTGPIPPPETESDSSSDLGSDLDSDAVPAHSEMAGQGADESAHETDEDEDGHVWAKAVDPDVCEYITTKACRRDIADKHFNNPPRRSPTSLCCDNCINAVSDSPPEDDSERPQTPLDQSPPSSVHSTPSKHTTANGKRRMTRAKKGEAPKTRRKEHLRSAKANLSDWRTITYLKEYADSNFTDIAILPDKVVNQLASNRALNMDELKALVPQWALADIHGQAIIDRLARLDQAYMDAVAGEKQAKKQKRAAEELRNATLQRPLMPISTNYPTPSTPAPSTASFAVHDLPVATPQGTFYQYMMPGHSPSGYVPVLSPYPTLLYQPSTPLLQTTTPDVFDS</sequence>
<feature type="domain" description="Helicase ATP-binding" evidence="7">
    <location>
        <begin position="58"/>
        <end position="230"/>
    </location>
</feature>
<evidence type="ECO:0000313" key="10">
    <source>
        <dbReference type="Proteomes" id="UP001295794"/>
    </source>
</evidence>
<dbReference type="GO" id="GO:0005524">
    <property type="term" value="F:ATP binding"/>
    <property type="evidence" value="ECO:0007669"/>
    <property type="project" value="UniProtKB-KW"/>
</dbReference>
<protein>
    <recommendedName>
        <fullName evidence="5">DNA 3'-5' helicase</fullName>
        <ecNumber evidence="5">5.6.2.4</ecNumber>
    </recommendedName>
</protein>
<dbReference type="GO" id="GO:0005694">
    <property type="term" value="C:chromosome"/>
    <property type="evidence" value="ECO:0007669"/>
    <property type="project" value="TreeGrafter"/>
</dbReference>
<evidence type="ECO:0000256" key="5">
    <source>
        <dbReference type="ARBA" id="ARBA00034808"/>
    </source>
</evidence>
<feature type="compositionally biased region" description="Polar residues" evidence="6">
    <location>
        <begin position="542"/>
        <end position="562"/>
    </location>
</feature>
<evidence type="ECO:0000256" key="1">
    <source>
        <dbReference type="ARBA" id="ARBA00005446"/>
    </source>
</evidence>
<dbReference type="Proteomes" id="UP001295794">
    <property type="component" value="Unassembled WGS sequence"/>
</dbReference>
<reference evidence="9" key="1">
    <citation type="submission" date="2023-11" db="EMBL/GenBank/DDBJ databases">
        <authorList>
            <person name="De Vega J J."/>
            <person name="De Vega J J."/>
        </authorList>
    </citation>
    <scope>NUCLEOTIDE SEQUENCE</scope>
</reference>
<feature type="region of interest" description="Disordered" evidence="6">
    <location>
        <begin position="395"/>
        <end position="478"/>
    </location>
</feature>
<accession>A0AAD2H6S6</accession>
<keyword evidence="2" id="KW-0547">Nucleotide-binding</keyword>
<name>A0AAD2H6S6_9AGAR</name>
<evidence type="ECO:0000256" key="2">
    <source>
        <dbReference type="ARBA" id="ARBA00022741"/>
    </source>
</evidence>
<evidence type="ECO:0000259" key="7">
    <source>
        <dbReference type="PROSITE" id="PS51192"/>
    </source>
</evidence>
<evidence type="ECO:0000313" key="9">
    <source>
        <dbReference type="EMBL" id="CAK5270381.1"/>
    </source>
</evidence>
<evidence type="ECO:0000256" key="3">
    <source>
        <dbReference type="ARBA" id="ARBA00022840"/>
    </source>
</evidence>
<dbReference type="GO" id="GO:0005737">
    <property type="term" value="C:cytoplasm"/>
    <property type="evidence" value="ECO:0007669"/>
    <property type="project" value="TreeGrafter"/>
</dbReference>
<dbReference type="SMART" id="SM00487">
    <property type="entry name" value="DEXDc"/>
    <property type="match status" value="1"/>
</dbReference>
<dbReference type="GO" id="GO:0043138">
    <property type="term" value="F:3'-5' DNA helicase activity"/>
    <property type="evidence" value="ECO:0007669"/>
    <property type="project" value="UniProtKB-EC"/>
</dbReference>
<organism evidence="9 10">
    <name type="scientific">Mycena citricolor</name>
    <dbReference type="NCBI Taxonomy" id="2018698"/>
    <lineage>
        <taxon>Eukaryota</taxon>
        <taxon>Fungi</taxon>
        <taxon>Dikarya</taxon>
        <taxon>Basidiomycota</taxon>
        <taxon>Agaricomycotina</taxon>
        <taxon>Agaricomycetes</taxon>
        <taxon>Agaricomycetidae</taxon>
        <taxon>Agaricales</taxon>
        <taxon>Marasmiineae</taxon>
        <taxon>Mycenaceae</taxon>
        <taxon>Mycena</taxon>
    </lineage>
</organism>
<dbReference type="Pfam" id="PF00270">
    <property type="entry name" value="DEAD"/>
    <property type="match status" value="1"/>
</dbReference>
<feature type="region of interest" description="Disordered" evidence="6">
    <location>
        <begin position="529"/>
        <end position="587"/>
    </location>
</feature>
<dbReference type="EC" id="5.6.2.4" evidence="5"/>
<comment type="similarity">
    <text evidence="1">Belongs to the helicase family. RecQ subfamily.</text>
</comment>
<dbReference type="GO" id="GO:0009378">
    <property type="term" value="F:four-way junction helicase activity"/>
    <property type="evidence" value="ECO:0007669"/>
    <property type="project" value="TreeGrafter"/>
</dbReference>
<dbReference type="InterPro" id="IPR001650">
    <property type="entry name" value="Helicase_C-like"/>
</dbReference>
<proteinExistence type="inferred from homology"/>
<dbReference type="SUPFAM" id="SSF52540">
    <property type="entry name" value="P-loop containing nucleoside triphosphate hydrolases"/>
    <property type="match status" value="1"/>
</dbReference>
<dbReference type="InterPro" id="IPR014001">
    <property type="entry name" value="Helicase_ATP-bd"/>
</dbReference>
<dbReference type="PANTHER" id="PTHR13710">
    <property type="entry name" value="DNA HELICASE RECQ FAMILY MEMBER"/>
    <property type="match status" value="1"/>
</dbReference>
<dbReference type="Pfam" id="PF00271">
    <property type="entry name" value="Helicase_C"/>
    <property type="match status" value="1"/>
</dbReference>
<evidence type="ECO:0000256" key="6">
    <source>
        <dbReference type="SAM" id="MobiDB-lite"/>
    </source>
</evidence>
<keyword evidence="10" id="KW-1185">Reference proteome</keyword>
<dbReference type="PANTHER" id="PTHR13710:SF154">
    <property type="entry name" value="RECQ HELICASE, PUTATIVE (AFU_ORTHOLOGUE AFUA_6G14720)-RELATED"/>
    <property type="match status" value="1"/>
</dbReference>
<dbReference type="InterPro" id="IPR011545">
    <property type="entry name" value="DEAD/DEAH_box_helicase_dom"/>
</dbReference>
<feature type="domain" description="Helicase C-terminal" evidence="8">
    <location>
        <begin position="267"/>
        <end position="411"/>
    </location>
</feature>
<dbReference type="InterPro" id="IPR027417">
    <property type="entry name" value="P-loop_NTPase"/>
</dbReference>
<feature type="compositionally biased region" description="Acidic residues" evidence="6">
    <location>
        <begin position="437"/>
        <end position="451"/>
    </location>
</feature>
<keyword evidence="3" id="KW-0067">ATP-binding</keyword>
<dbReference type="EMBL" id="CAVNYO010000166">
    <property type="protein sequence ID" value="CAK5270381.1"/>
    <property type="molecule type" value="Genomic_DNA"/>
</dbReference>
<dbReference type="GO" id="GO:0000724">
    <property type="term" value="P:double-strand break repair via homologous recombination"/>
    <property type="evidence" value="ECO:0007669"/>
    <property type="project" value="TreeGrafter"/>
</dbReference>
<evidence type="ECO:0000256" key="4">
    <source>
        <dbReference type="ARBA" id="ARBA00034617"/>
    </source>
</evidence>
<dbReference type="PROSITE" id="PS51192">
    <property type="entry name" value="HELICASE_ATP_BIND_1"/>
    <property type="match status" value="1"/>
</dbReference>
<dbReference type="GO" id="GO:0003676">
    <property type="term" value="F:nucleic acid binding"/>
    <property type="evidence" value="ECO:0007669"/>
    <property type="project" value="InterPro"/>
</dbReference>
<dbReference type="AlphaFoldDB" id="A0AAD2H6S6"/>